<sequence length="300" mass="34417">MFFFLNVYVAFCTCLFQSIMRWLFSKSSGSQRALVENKLKIKKKPLLWSLFCTKKRSSVTSAFPLRENVDNNKSKCVRQRRRSKICNKLDATRLSSYESLSNILNNSEDGSKCEDPSYASPQQCCNALPIAFCPTCHTNVVPVFEKDNYSSPKTASNDIKNQIADVSNDYAIYAVYESVYKNSLLSLDTNMEYGFVECAEDYAFNRHDAPMYVLPTEPLAFSTIERRAINMDDCETIYDEVASDNEEDPVNSLSGYYNTQNHLVMPKQNSKPFRKRGANPDSDSYQEVKRIRREVFVCEE</sequence>
<keyword evidence="2" id="KW-1185">Reference proteome</keyword>
<organism evidence="2 4">
    <name type="scientific">Trichobilharzia regenti</name>
    <name type="common">Nasal bird schistosome</name>
    <dbReference type="NCBI Taxonomy" id="157069"/>
    <lineage>
        <taxon>Eukaryota</taxon>
        <taxon>Metazoa</taxon>
        <taxon>Spiralia</taxon>
        <taxon>Lophotrochozoa</taxon>
        <taxon>Platyhelminthes</taxon>
        <taxon>Trematoda</taxon>
        <taxon>Digenea</taxon>
        <taxon>Strigeidida</taxon>
        <taxon>Schistosomatoidea</taxon>
        <taxon>Schistosomatidae</taxon>
        <taxon>Trichobilharzia</taxon>
    </lineage>
</organism>
<keyword evidence="1" id="KW-0472">Membrane</keyword>
<evidence type="ECO:0000313" key="2">
    <source>
        <dbReference type="Proteomes" id="UP000050795"/>
    </source>
</evidence>
<dbReference type="AlphaFoldDB" id="A0AA85KJ61"/>
<evidence type="ECO:0000256" key="1">
    <source>
        <dbReference type="SAM" id="Phobius"/>
    </source>
</evidence>
<accession>A0AA85KJ61</accession>
<evidence type="ECO:0000313" key="4">
    <source>
        <dbReference type="WBParaSite" id="TREG1_89600.5"/>
    </source>
</evidence>
<keyword evidence="1" id="KW-1133">Transmembrane helix</keyword>
<evidence type="ECO:0000313" key="3">
    <source>
        <dbReference type="WBParaSite" id="TREG1_89600.2"/>
    </source>
</evidence>
<dbReference type="Proteomes" id="UP000050795">
    <property type="component" value="Unassembled WGS sequence"/>
</dbReference>
<name>A0AA85KJ61_TRIRE</name>
<keyword evidence="1" id="KW-0812">Transmembrane</keyword>
<protein>
    <submittedName>
        <fullName evidence="3 4">Iwr1 domain-containing protein</fullName>
    </submittedName>
</protein>
<proteinExistence type="predicted"/>
<reference evidence="2" key="1">
    <citation type="submission" date="2022-06" db="EMBL/GenBank/DDBJ databases">
        <authorList>
            <person name="Berger JAMES D."/>
            <person name="Berger JAMES D."/>
        </authorList>
    </citation>
    <scope>NUCLEOTIDE SEQUENCE [LARGE SCALE GENOMIC DNA]</scope>
</reference>
<dbReference type="WBParaSite" id="TREG1_89600.5">
    <property type="protein sequence ID" value="TREG1_89600.5"/>
    <property type="gene ID" value="TREG1_89600"/>
</dbReference>
<dbReference type="WBParaSite" id="TREG1_89600.2">
    <property type="protein sequence ID" value="TREG1_89600.2"/>
    <property type="gene ID" value="TREG1_89600"/>
</dbReference>
<dbReference type="WBParaSite" id="TREG1_89600.7">
    <property type="protein sequence ID" value="TREG1_89600.7"/>
    <property type="gene ID" value="TREG1_89600"/>
</dbReference>
<reference evidence="3 4" key="2">
    <citation type="submission" date="2023-11" db="UniProtKB">
        <authorList>
            <consortium name="WormBaseParasite"/>
        </authorList>
    </citation>
    <scope>IDENTIFICATION</scope>
</reference>
<feature type="transmembrane region" description="Helical" evidence="1">
    <location>
        <begin position="6"/>
        <end position="24"/>
    </location>
</feature>